<gene>
    <name evidence="2" type="ORF">F0U83_03500</name>
</gene>
<dbReference type="Proteomes" id="UP000324760">
    <property type="component" value="Chromosome"/>
</dbReference>
<keyword evidence="1" id="KW-0812">Transmembrane</keyword>
<dbReference type="PANTHER" id="PTHR40278">
    <property type="entry name" value="DNA UTILIZATION PROTEIN HOFN"/>
    <property type="match status" value="1"/>
</dbReference>
<proteinExistence type="predicted"/>
<evidence type="ECO:0000313" key="3">
    <source>
        <dbReference type="Proteomes" id="UP000324760"/>
    </source>
</evidence>
<dbReference type="RefSeq" id="WP_138986546.1">
    <property type="nucleotide sequence ID" value="NZ_CP043869.1"/>
</dbReference>
<protein>
    <recommendedName>
        <fullName evidence="4">PilN domain-containing protein</fullName>
    </recommendedName>
</protein>
<dbReference type="InterPro" id="IPR052534">
    <property type="entry name" value="Extracell_DNA_Util/SecSys_Comp"/>
</dbReference>
<organism evidence="2 3">
    <name type="scientific">Neptunomonas concharum</name>
    <dbReference type="NCBI Taxonomy" id="1031538"/>
    <lineage>
        <taxon>Bacteria</taxon>
        <taxon>Pseudomonadati</taxon>
        <taxon>Pseudomonadota</taxon>
        <taxon>Gammaproteobacteria</taxon>
        <taxon>Oceanospirillales</taxon>
        <taxon>Oceanospirillaceae</taxon>
        <taxon>Neptunomonas</taxon>
    </lineage>
</organism>
<dbReference type="OrthoDB" id="5621075at2"/>
<feature type="transmembrane region" description="Helical" evidence="1">
    <location>
        <begin position="187"/>
        <end position="208"/>
    </location>
</feature>
<dbReference type="AlphaFoldDB" id="A0A5P1R970"/>
<reference evidence="2 3" key="1">
    <citation type="journal article" date="2019" name="Biochem. Eng. J.">
        <title>Metabolic engineering of the marine bacteria Neptunomonas concharum for the production of acetoin and meso-2,3-butanediol from acetate.</title>
        <authorList>
            <person name="Li W."/>
            <person name="Pu N."/>
            <person name="Liu C.-X."/>
            <person name="Yuan Q.-P."/>
            <person name="Li Z.-J."/>
        </authorList>
    </citation>
    <scope>NUCLEOTIDE SEQUENCE [LARGE SCALE GENOMIC DNA]</scope>
    <source>
        <strain evidence="2 3">JCM17730</strain>
    </source>
</reference>
<dbReference type="InterPro" id="IPR007813">
    <property type="entry name" value="PilN"/>
</dbReference>
<accession>A0A5P1R970</accession>
<dbReference type="PANTHER" id="PTHR40278:SF1">
    <property type="entry name" value="DNA UTILIZATION PROTEIN HOFN"/>
    <property type="match status" value="1"/>
</dbReference>
<evidence type="ECO:0000313" key="2">
    <source>
        <dbReference type="EMBL" id="QEQ95842.1"/>
    </source>
</evidence>
<keyword evidence="1" id="KW-0472">Membrane</keyword>
<sequence>MSVVNNQWSFLGYDLRNLFRSVRVAWDELCHSPQSLLAKNLAETVRVYEAGQTHFILNNKVVTSGPAHSEAVVLPDEQCLCKTITLPESAEDDLENFLSLEVRASSPFAEEDTRFGWRIIDRKAGVLDVLLVITSNLLVHRFAQSQDLERDLNEYEVWYRSDIACVEIFGYAEGDRRARYIKRLKRFLLLCGGMLALLFFLGWLPVVFKQAEMQKVTQQYEQVKQAAQPAVQLREALGKKREIASQVSAVNTQRYDVINELERLAVLLPDSAFLTSIDMQEGLIRIEGLADNASSLMQLLLAEPSYSKVVSPAAFRKEGRSGRERFVFDLTPQVVVSEVAE</sequence>
<evidence type="ECO:0000256" key="1">
    <source>
        <dbReference type="SAM" id="Phobius"/>
    </source>
</evidence>
<keyword evidence="3" id="KW-1185">Reference proteome</keyword>
<dbReference type="KEGG" id="ncu:F0U83_03500"/>
<dbReference type="EMBL" id="CP043869">
    <property type="protein sequence ID" value="QEQ95842.1"/>
    <property type="molecule type" value="Genomic_DNA"/>
</dbReference>
<keyword evidence="1" id="KW-1133">Transmembrane helix</keyword>
<name>A0A5P1R970_9GAMM</name>
<evidence type="ECO:0008006" key="4">
    <source>
        <dbReference type="Google" id="ProtNLM"/>
    </source>
</evidence>
<dbReference type="Pfam" id="PF05137">
    <property type="entry name" value="PilN"/>
    <property type="match status" value="1"/>
</dbReference>